<evidence type="ECO:0000256" key="4">
    <source>
        <dbReference type="ARBA" id="ARBA00022692"/>
    </source>
</evidence>
<accession>A0A7G8BFM5</accession>
<proteinExistence type="predicted"/>
<dbReference type="InterPro" id="IPR039426">
    <property type="entry name" value="TonB-dep_rcpt-like"/>
</dbReference>
<organism evidence="8 9">
    <name type="scientific">Alloacidobacterium dinghuense</name>
    <dbReference type="NCBI Taxonomy" id="2763107"/>
    <lineage>
        <taxon>Bacteria</taxon>
        <taxon>Pseudomonadati</taxon>
        <taxon>Acidobacteriota</taxon>
        <taxon>Terriglobia</taxon>
        <taxon>Terriglobales</taxon>
        <taxon>Acidobacteriaceae</taxon>
        <taxon>Alloacidobacterium</taxon>
    </lineage>
</organism>
<reference evidence="8 9" key="1">
    <citation type="submission" date="2020-08" db="EMBL/GenBank/DDBJ databases">
        <title>Edaphobacter telluris sp. nov. and Acidobacterium dinghuensis sp. nov., two acidobacteria isolated from forest soil.</title>
        <authorList>
            <person name="Fu J."/>
            <person name="Qiu L."/>
        </authorList>
    </citation>
    <scope>NUCLEOTIDE SEQUENCE [LARGE SCALE GENOMIC DNA]</scope>
    <source>
        <strain evidence="8">4Y35</strain>
    </source>
</reference>
<keyword evidence="9" id="KW-1185">Reference proteome</keyword>
<dbReference type="GO" id="GO:0009279">
    <property type="term" value="C:cell outer membrane"/>
    <property type="evidence" value="ECO:0007669"/>
    <property type="project" value="UniProtKB-SubCell"/>
</dbReference>
<evidence type="ECO:0000256" key="6">
    <source>
        <dbReference type="ARBA" id="ARBA00023237"/>
    </source>
</evidence>
<dbReference type="Gene3D" id="2.40.170.20">
    <property type="entry name" value="TonB-dependent receptor, beta-barrel domain"/>
    <property type="match status" value="1"/>
</dbReference>
<dbReference type="Pfam" id="PF25183">
    <property type="entry name" value="OMP_b-brl_4"/>
    <property type="match status" value="2"/>
</dbReference>
<dbReference type="InterPro" id="IPR057601">
    <property type="entry name" value="Oar-like_b-barrel"/>
</dbReference>
<evidence type="ECO:0000256" key="3">
    <source>
        <dbReference type="ARBA" id="ARBA00022452"/>
    </source>
</evidence>
<name>A0A7G8BFM5_9BACT</name>
<dbReference type="RefSeq" id="WP_186741908.1">
    <property type="nucleotide sequence ID" value="NZ_CP060394.1"/>
</dbReference>
<dbReference type="AlphaFoldDB" id="A0A7G8BFM5"/>
<dbReference type="Gene3D" id="2.60.40.1120">
    <property type="entry name" value="Carboxypeptidase-like, regulatory domain"/>
    <property type="match status" value="1"/>
</dbReference>
<keyword evidence="5" id="KW-0472">Membrane</keyword>
<evidence type="ECO:0000313" key="8">
    <source>
        <dbReference type="EMBL" id="QNI31345.1"/>
    </source>
</evidence>
<evidence type="ECO:0000256" key="1">
    <source>
        <dbReference type="ARBA" id="ARBA00004571"/>
    </source>
</evidence>
<evidence type="ECO:0000313" key="9">
    <source>
        <dbReference type="Proteomes" id="UP000515312"/>
    </source>
</evidence>
<keyword evidence="8" id="KW-0675">Receptor</keyword>
<gene>
    <name evidence="8" type="ORF">H7849_20010</name>
</gene>
<sequence length="1067" mass="116049">MARTYRTHPRLIRYLFLVLAVLLGNQGLSAQVASGNIAGVVTDATGAAVVGASVSVTSTATNAERKTVTNGVGEYRFDLLPVGNYQLEVEASGFSHAQVKGLQVLVGTTATVNVPVTTGQVAQTVEVTAGNQLVDTEKTDVSTSVTQRDIQALPLNGRDFANLAILAPGVKQVDSYDPTKNRYAIYAVNGSSGRNTNTTVNGIDNKDNTVGGAVMQLPLEAVQEFNISPNRFSAANGKSEGAALNVVTKSGTNQFHGSLYGFFRTQDFQTNNYFAEKGDQPKPDYSRQQYGGSFGGPIRKDKDFGFFAYEGLRERSSLSVNPDSFNELTIAANSGAFNPAPQPAHTLPTPYDDKRYNGRVDHSFSDTERAFISYTAQDNKSNNDQSTSQNDLSEGNFTINDLILTNFTLNSLLKSNIVNNFTFGFQYWNNLIDSTTRTPYVTFPDGTSFGTNVNVPQKSSQHKFQFRDDFSWVHGTHTFRTGVDFIYEPQVGGFFENNPTPEFDFFDLPSNITDPSKYPQGFATPGLVQAMTGTSGDPSFNLSPKMLGLYFQDDWKISPRFLLNLGIRYDRDIDTYGIDKQKNSRTVQELQAAAATGVPTVPATRNGIAGVGYVPDLSYIGGTYTGLPHNDNLDFSPRIGFAFDVFGNSRVIVRGGYGLYFGQTFENIPLFMLQQANNTVFANTFSIACNGPGDTSCSAANTVPGTDILLSNWRYGVDPMPVIPPASYDLAPGSTGRLMNPAYRNPYTQQINFGLQIAPNPHSVVEVEYVQARGIHENKTVNINPTEYFNGGIRPFSAAFAAAGVPVLGRFGEEESIGRSYYDALNLSYRQQMWKRVTGTANYTYGKALAFEGNPAAFRNTATNPFLGQFRRQDYGPAPNDETHHLTAAATFALPWKISISPIFQVGSPRPVDVYSSSDKWGVGSGRGNAHAIIPKGGKMNDFASLTALFNADGSVYSSSFYKSCLTGGTCEEASYNSTRGQTFVELDARIGKTITIAEKYNIDLFFQGFDLTNRANFGGGTSLQGNVNSLNTNDPSSFLKPLTFITPNSSVLPTSFTGEFGARFSF</sequence>
<dbReference type="Pfam" id="PF13620">
    <property type="entry name" value="CarboxypepD_reg"/>
    <property type="match status" value="1"/>
</dbReference>
<dbReference type="PANTHER" id="PTHR30069">
    <property type="entry name" value="TONB-DEPENDENT OUTER MEMBRANE RECEPTOR"/>
    <property type="match status" value="1"/>
</dbReference>
<dbReference type="KEGG" id="adin:H7849_20010"/>
<feature type="domain" description="TonB-dependent transporter Oar-like beta-barrel" evidence="7">
    <location>
        <begin position="344"/>
        <end position="1023"/>
    </location>
</feature>
<dbReference type="EMBL" id="CP060394">
    <property type="protein sequence ID" value="QNI31345.1"/>
    <property type="molecule type" value="Genomic_DNA"/>
</dbReference>
<comment type="subcellular location">
    <subcellularLocation>
        <location evidence="1">Cell outer membrane</location>
        <topology evidence="1">Multi-pass membrane protein</topology>
    </subcellularLocation>
</comment>
<feature type="domain" description="TonB-dependent transporter Oar-like beta-barrel" evidence="7">
    <location>
        <begin position="247"/>
        <end position="342"/>
    </location>
</feature>
<dbReference type="Proteomes" id="UP000515312">
    <property type="component" value="Chromosome"/>
</dbReference>
<keyword evidence="6" id="KW-0998">Cell outer membrane</keyword>
<keyword evidence="4" id="KW-0812">Transmembrane</keyword>
<keyword evidence="2" id="KW-0813">Transport</keyword>
<protein>
    <submittedName>
        <fullName evidence="8">TonB-dependent receptor</fullName>
    </submittedName>
</protein>
<dbReference type="GO" id="GO:0015344">
    <property type="term" value="F:siderophore uptake transmembrane transporter activity"/>
    <property type="evidence" value="ECO:0007669"/>
    <property type="project" value="TreeGrafter"/>
</dbReference>
<dbReference type="GO" id="GO:0044718">
    <property type="term" value="P:siderophore transmembrane transport"/>
    <property type="evidence" value="ECO:0007669"/>
    <property type="project" value="TreeGrafter"/>
</dbReference>
<evidence type="ECO:0000259" key="7">
    <source>
        <dbReference type="Pfam" id="PF25183"/>
    </source>
</evidence>
<dbReference type="PANTHER" id="PTHR30069:SF46">
    <property type="entry name" value="OAR PROTEIN"/>
    <property type="match status" value="1"/>
</dbReference>
<dbReference type="SUPFAM" id="SSF56935">
    <property type="entry name" value="Porins"/>
    <property type="match status" value="1"/>
</dbReference>
<evidence type="ECO:0000256" key="2">
    <source>
        <dbReference type="ARBA" id="ARBA00022448"/>
    </source>
</evidence>
<keyword evidence="3" id="KW-1134">Transmembrane beta strand</keyword>
<dbReference type="InterPro" id="IPR008969">
    <property type="entry name" value="CarboxyPept-like_regulatory"/>
</dbReference>
<dbReference type="InterPro" id="IPR036942">
    <property type="entry name" value="Beta-barrel_TonB_sf"/>
</dbReference>
<evidence type="ECO:0000256" key="5">
    <source>
        <dbReference type="ARBA" id="ARBA00023136"/>
    </source>
</evidence>
<dbReference type="SUPFAM" id="SSF49464">
    <property type="entry name" value="Carboxypeptidase regulatory domain-like"/>
    <property type="match status" value="1"/>
</dbReference>